<dbReference type="Proteomes" id="UP000472380">
    <property type="component" value="Unassembled WGS sequence"/>
</dbReference>
<name>A0A3E2EPR0_9ACTN</name>
<dbReference type="RefSeq" id="WP_022739165.1">
    <property type="nucleotide sequence ID" value="NZ_DBGAVV010000020.1"/>
</dbReference>
<protein>
    <submittedName>
        <fullName evidence="1">DMSO reductase</fullName>
    </submittedName>
</protein>
<accession>A0A3E2EPR0</accession>
<dbReference type="Pfam" id="PF04976">
    <property type="entry name" value="DmsC"/>
    <property type="match status" value="1"/>
</dbReference>
<organism evidence="1 2">
    <name type="scientific">Adlercreutzia equolifaciens</name>
    <dbReference type="NCBI Taxonomy" id="446660"/>
    <lineage>
        <taxon>Bacteria</taxon>
        <taxon>Bacillati</taxon>
        <taxon>Actinomycetota</taxon>
        <taxon>Coriobacteriia</taxon>
        <taxon>Eggerthellales</taxon>
        <taxon>Eggerthellaceae</taxon>
        <taxon>Adlercreutzia</taxon>
    </lineage>
</organism>
<sequence>MTSGLDNLSLALFTALAPAGVVAFIIMALARLFAIDHERAVRIDRMIALPFAVALVGFIASATHLGTPANALHVFSGVGTSPLSNEVLAAVMFLFLAGSYWMVAFKVNFPDAAAKPWLLVACLAGIALLACTSQAYAVRTVPTWNTPYSPANLLLTGLFEGTVLSQLFLAAAKVPLSRWSFLLVGLGAASLAAGVVSMLAQNAYLASIANNEISAASLAPGYPLVIGIFALVGAGALLLDGWALRPRATECARLILRIAAAILAFAAVFATRIVFYNLHMTVGF</sequence>
<dbReference type="GO" id="GO:0019645">
    <property type="term" value="P:anaerobic electron transport chain"/>
    <property type="evidence" value="ECO:0007669"/>
    <property type="project" value="InterPro"/>
</dbReference>
<dbReference type="InterPro" id="IPR007059">
    <property type="entry name" value="DmsC"/>
</dbReference>
<proteinExistence type="predicted"/>
<reference evidence="1 2" key="1">
    <citation type="submission" date="2019-07" db="EMBL/GenBank/DDBJ databases">
        <title>Draft genome sequence of Adlercreutzia equolifaciens IPLA 37004, a human intestinal strain that does not produces equol from daidzein.</title>
        <authorList>
            <person name="Vazquez L."/>
            <person name="Florez A.B."/>
            <person name="Mayo B."/>
        </authorList>
    </citation>
    <scope>NUCLEOTIDE SEQUENCE [LARGE SCALE GENOMIC DNA]</scope>
    <source>
        <strain evidence="1 2">IPLA 37004</strain>
    </source>
</reference>
<dbReference type="OrthoDB" id="3177921at2"/>
<dbReference type="AlphaFoldDB" id="A0A3E2EPR0"/>
<dbReference type="PANTHER" id="PTHR38095">
    <property type="entry name" value="ANAEROBIC DIMETHYL SULFOXIDE REDUCTASE CHAIN YNFH"/>
    <property type="match status" value="1"/>
</dbReference>
<dbReference type="EMBL" id="VJNE01000011">
    <property type="protein sequence ID" value="MZG28268.1"/>
    <property type="molecule type" value="Genomic_DNA"/>
</dbReference>
<dbReference type="PANTHER" id="PTHR38095:SF1">
    <property type="entry name" value="ANAEROBIC DIMETHYL SULFOXIDE REDUCTASE CHAIN YNFH"/>
    <property type="match status" value="1"/>
</dbReference>
<gene>
    <name evidence="1" type="ORF">FM068_06650</name>
</gene>
<evidence type="ECO:0000313" key="1">
    <source>
        <dbReference type="EMBL" id="MZG28268.1"/>
    </source>
</evidence>
<evidence type="ECO:0000313" key="2">
    <source>
        <dbReference type="Proteomes" id="UP000472380"/>
    </source>
</evidence>
<dbReference type="GO" id="GO:0005886">
    <property type="term" value="C:plasma membrane"/>
    <property type="evidence" value="ECO:0007669"/>
    <property type="project" value="TreeGrafter"/>
</dbReference>
<dbReference type="STRING" id="1384484.AEQU_0349"/>
<comment type="caution">
    <text evidence="1">The sequence shown here is derived from an EMBL/GenBank/DDBJ whole genome shotgun (WGS) entry which is preliminary data.</text>
</comment>
<dbReference type="GO" id="GO:0009390">
    <property type="term" value="C:dimethyl sulfoxide reductase complex"/>
    <property type="evidence" value="ECO:0007669"/>
    <property type="project" value="TreeGrafter"/>
</dbReference>
<dbReference type="GeneID" id="62677006"/>
<dbReference type="GO" id="GO:0009389">
    <property type="term" value="F:dimethyl sulfoxide reductase activity"/>
    <property type="evidence" value="ECO:0007669"/>
    <property type="project" value="TreeGrafter"/>
</dbReference>